<evidence type="ECO:0000256" key="10">
    <source>
        <dbReference type="ARBA" id="ARBA00023121"/>
    </source>
</evidence>
<dbReference type="AlphaFoldDB" id="A0AAV2DZF0"/>
<dbReference type="Proteomes" id="UP001497516">
    <property type="component" value="Chromosome 3"/>
</dbReference>
<dbReference type="CDD" id="cd00030">
    <property type="entry name" value="C2"/>
    <property type="match status" value="2"/>
</dbReference>
<dbReference type="Pfam" id="PF00168">
    <property type="entry name" value="C2"/>
    <property type="match status" value="2"/>
</dbReference>
<dbReference type="PROSITE" id="PS50004">
    <property type="entry name" value="C2"/>
    <property type="match status" value="2"/>
</dbReference>
<keyword evidence="16" id="KW-1185">Reference proteome</keyword>
<feature type="domain" description="C2" evidence="13">
    <location>
        <begin position="414"/>
        <end position="527"/>
    </location>
</feature>
<dbReference type="InterPro" id="IPR039010">
    <property type="entry name" value="Synaptotagmin_SMP"/>
</dbReference>
<keyword evidence="9" id="KW-0445">Lipid transport</keyword>
<dbReference type="EMBL" id="OZ034816">
    <property type="protein sequence ID" value="CAL1379068.1"/>
    <property type="molecule type" value="Genomic_DNA"/>
</dbReference>
<evidence type="ECO:0008006" key="17">
    <source>
        <dbReference type="Google" id="ProtNLM"/>
    </source>
</evidence>
<sequence length="546" mass="62404">MGWLNILLGILGFAFGFPLGIVIGLAVLSYFQQTYLEELVIEPLHELDKASLLAVLPEIPMWVKHPDYERVDWINKFVLELWPSLDKAICDMIRETLNPIFDECIRQYYITSIEFRSLTLGSLPPNIQGVKVHETNEKELIIDPIVRWAGNPNINLVVKFLFLPITLQLLDLQIFAAPRITLKPLVPTFPCFASIAVSLLDKPSVDFGLKLLGGDVMAIPGLYQFIQEQIRTQIANMYLWPQNLVIPILDESLGAIKKPVGILYVKVVKAVQLLKKDLLGASDPYVKLSLSGERLTAKKTSVKMKNLNPEWNEEFRMTVKDPKSQFLEVHVYDWEKIGKHNNLGMQVVPLSLLVPHQKKELTLDLMKNISLNNNKNKYRGKLVLELTFNPFKEDNLNYSGRHLDNYSTTTNNKELGEGHMSRHSIGGLLIVTIPGAENVEGNHHNNPYALVTFRGEEKRTKLMKKTRNPKWNEEFQFVLDEPPLKEKIHIQVMSRRTGFGFRPKETLGHVEISLVDVIHNGRINQKYHLINSKSGFVSVDIRWKVI</sequence>
<accession>A0AAV2DZF0</accession>
<evidence type="ECO:0000256" key="1">
    <source>
        <dbReference type="ARBA" id="ARBA00004167"/>
    </source>
</evidence>
<keyword evidence="6" id="KW-0677">Repeat</keyword>
<dbReference type="GO" id="GO:0046872">
    <property type="term" value="F:metal ion binding"/>
    <property type="evidence" value="ECO:0007669"/>
    <property type="project" value="UniProtKB-KW"/>
</dbReference>
<feature type="domain" description="SMP-LTD" evidence="14">
    <location>
        <begin position="67"/>
        <end position="249"/>
    </location>
</feature>
<dbReference type="CDD" id="cd21677">
    <property type="entry name" value="SMP_SYT"/>
    <property type="match status" value="1"/>
</dbReference>
<feature type="domain" description="C2" evidence="13">
    <location>
        <begin position="241"/>
        <end position="363"/>
    </location>
</feature>
<proteinExistence type="inferred from homology"/>
<keyword evidence="3" id="KW-0813">Transport</keyword>
<dbReference type="GO" id="GO:0006869">
    <property type="term" value="P:lipid transport"/>
    <property type="evidence" value="ECO:0007669"/>
    <property type="project" value="UniProtKB-KW"/>
</dbReference>
<keyword evidence="10" id="KW-0446">Lipid-binding</keyword>
<dbReference type="PRINTS" id="PR00360">
    <property type="entry name" value="C2DOMAIN"/>
</dbReference>
<name>A0AAV2DZF0_9ROSI</name>
<dbReference type="GO" id="GO:0005783">
    <property type="term" value="C:endoplasmic reticulum"/>
    <property type="evidence" value="ECO:0007669"/>
    <property type="project" value="TreeGrafter"/>
</dbReference>
<keyword evidence="5" id="KW-0479">Metal-binding</keyword>
<evidence type="ECO:0000256" key="12">
    <source>
        <dbReference type="SAM" id="Phobius"/>
    </source>
</evidence>
<dbReference type="FunFam" id="2.60.40.150:FF:000102">
    <property type="entry name" value="Synaptotagmin-2 isoform A"/>
    <property type="match status" value="1"/>
</dbReference>
<evidence type="ECO:0000256" key="2">
    <source>
        <dbReference type="ARBA" id="ARBA00006996"/>
    </source>
</evidence>
<dbReference type="InterPro" id="IPR031468">
    <property type="entry name" value="SMP_LBD"/>
</dbReference>
<dbReference type="InterPro" id="IPR000008">
    <property type="entry name" value="C2_dom"/>
</dbReference>
<evidence type="ECO:0000256" key="4">
    <source>
        <dbReference type="ARBA" id="ARBA00022692"/>
    </source>
</evidence>
<evidence type="ECO:0000256" key="7">
    <source>
        <dbReference type="ARBA" id="ARBA00022837"/>
    </source>
</evidence>
<dbReference type="InterPro" id="IPR045050">
    <property type="entry name" value="Synaptotagmin_plant"/>
</dbReference>
<dbReference type="PANTHER" id="PTHR10774:SF217">
    <property type="entry name" value="OS06G0685300 PROTEIN"/>
    <property type="match status" value="1"/>
</dbReference>
<evidence type="ECO:0000256" key="8">
    <source>
        <dbReference type="ARBA" id="ARBA00022989"/>
    </source>
</evidence>
<keyword evidence="8 12" id="KW-1133">Transmembrane helix</keyword>
<dbReference type="PROSITE" id="PS51847">
    <property type="entry name" value="SMP"/>
    <property type="match status" value="1"/>
</dbReference>
<dbReference type="GO" id="GO:0016020">
    <property type="term" value="C:membrane"/>
    <property type="evidence" value="ECO:0007669"/>
    <property type="project" value="UniProtKB-SubCell"/>
</dbReference>
<dbReference type="SMART" id="SM00239">
    <property type="entry name" value="C2"/>
    <property type="match status" value="2"/>
</dbReference>
<comment type="subcellular location">
    <subcellularLocation>
        <location evidence="1">Membrane</location>
        <topology evidence="1">Single-pass membrane protein</topology>
    </subcellularLocation>
</comment>
<dbReference type="SUPFAM" id="SSF49562">
    <property type="entry name" value="C2 domain (Calcium/lipid-binding domain, CaLB)"/>
    <property type="match status" value="2"/>
</dbReference>
<keyword evidence="11 12" id="KW-0472">Membrane</keyword>
<comment type="similarity">
    <text evidence="2">Belongs to the synaptotagmin family.</text>
</comment>
<dbReference type="Gene3D" id="2.60.40.150">
    <property type="entry name" value="C2 domain"/>
    <property type="match status" value="2"/>
</dbReference>
<evidence type="ECO:0000256" key="6">
    <source>
        <dbReference type="ARBA" id="ARBA00022737"/>
    </source>
</evidence>
<feature type="transmembrane region" description="Helical" evidence="12">
    <location>
        <begin position="6"/>
        <end position="31"/>
    </location>
</feature>
<reference evidence="15 16" key="1">
    <citation type="submission" date="2024-04" db="EMBL/GenBank/DDBJ databases">
        <authorList>
            <person name="Fracassetti M."/>
        </authorList>
    </citation>
    <scope>NUCLEOTIDE SEQUENCE [LARGE SCALE GENOMIC DNA]</scope>
</reference>
<evidence type="ECO:0000256" key="3">
    <source>
        <dbReference type="ARBA" id="ARBA00022448"/>
    </source>
</evidence>
<evidence type="ECO:0000313" key="15">
    <source>
        <dbReference type="EMBL" id="CAL1379068.1"/>
    </source>
</evidence>
<keyword evidence="4 12" id="KW-0812">Transmembrane</keyword>
<keyword evidence="7" id="KW-0106">Calcium</keyword>
<evidence type="ECO:0000259" key="14">
    <source>
        <dbReference type="PROSITE" id="PS51847"/>
    </source>
</evidence>
<evidence type="ECO:0000256" key="5">
    <source>
        <dbReference type="ARBA" id="ARBA00022723"/>
    </source>
</evidence>
<dbReference type="PANTHER" id="PTHR10774">
    <property type="entry name" value="EXTENDED SYNAPTOTAGMIN-RELATED"/>
    <property type="match status" value="1"/>
</dbReference>
<evidence type="ECO:0000259" key="13">
    <source>
        <dbReference type="PROSITE" id="PS50004"/>
    </source>
</evidence>
<gene>
    <name evidence="15" type="ORF">LTRI10_LOCUS20611</name>
</gene>
<dbReference type="Pfam" id="PF17047">
    <property type="entry name" value="SMP_LBD"/>
    <property type="match status" value="1"/>
</dbReference>
<dbReference type="InterPro" id="IPR035892">
    <property type="entry name" value="C2_domain_sf"/>
</dbReference>
<organism evidence="15 16">
    <name type="scientific">Linum trigynum</name>
    <dbReference type="NCBI Taxonomy" id="586398"/>
    <lineage>
        <taxon>Eukaryota</taxon>
        <taxon>Viridiplantae</taxon>
        <taxon>Streptophyta</taxon>
        <taxon>Embryophyta</taxon>
        <taxon>Tracheophyta</taxon>
        <taxon>Spermatophyta</taxon>
        <taxon>Magnoliopsida</taxon>
        <taxon>eudicotyledons</taxon>
        <taxon>Gunneridae</taxon>
        <taxon>Pentapetalae</taxon>
        <taxon>rosids</taxon>
        <taxon>fabids</taxon>
        <taxon>Malpighiales</taxon>
        <taxon>Linaceae</taxon>
        <taxon>Linum</taxon>
    </lineage>
</organism>
<protein>
    <recommendedName>
        <fullName evidence="17">Synaptotagmin-3</fullName>
    </recommendedName>
</protein>
<dbReference type="GO" id="GO:0008289">
    <property type="term" value="F:lipid binding"/>
    <property type="evidence" value="ECO:0007669"/>
    <property type="project" value="UniProtKB-KW"/>
</dbReference>
<evidence type="ECO:0000313" key="16">
    <source>
        <dbReference type="Proteomes" id="UP001497516"/>
    </source>
</evidence>
<evidence type="ECO:0000256" key="9">
    <source>
        <dbReference type="ARBA" id="ARBA00023055"/>
    </source>
</evidence>
<evidence type="ECO:0000256" key="11">
    <source>
        <dbReference type="ARBA" id="ARBA00023136"/>
    </source>
</evidence>